<dbReference type="Proteomes" id="UP000541444">
    <property type="component" value="Unassembled WGS sequence"/>
</dbReference>
<evidence type="ECO:0000313" key="3">
    <source>
        <dbReference type="Proteomes" id="UP000541444"/>
    </source>
</evidence>
<keyword evidence="3" id="KW-1185">Reference proteome</keyword>
<organism evidence="2 3">
    <name type="scientific">Kingdonia uniflora</name>
    <dbReference type="NCBI Taxonomy" id="39325"/>
    <lineage>
        <taxon>Eukaryota</taxon>
        <taxon>Viridiplantae</taxon>
        <taxon>Streptophyta</taxon>
        <taxon>Embryophyta</taxon>
        <taxon>Tracheophyta</taxon>
        <taxon>Spermatophyta</taxon>
        <taxon>Magnoliopsida</taxon>
        <taxon>Ranunculales</taxon>
        <taxon>Circaeasteraceae</taxon>
        <taxon>Kingdonia</taxon>
    </lineage>
</organism>
<feature type="compositionally biased region" description="Polar residues" evidence="1">
    <location>
        <begin position="19"/>
        <end position="30"/>
    </location>
</feature>
<comment type="caution">
    <text evidence="2">The sequence shown here is derived from an EMBL/GenBank/DDBJ whole genome shotgun (WGS) entry which is preliminary data.</text>
</comment>
<protein>
    <recommendedName>
        <fullName evidence="4">Protein FAR1-RELATED SEQUENCE</fullName>
    </recommendedName>
</protein>
<name>A0A7J7MBS2_9MAGN</name>
<dbReference type="AlphaFoldDB" id="A0A7J7MBS2"/>
<evidence type="ECO:0000313" key="2">
    <source>
        <dbReference type="EMBL" id="KAF6152234.1"/>
    </source>
</evidence>
<feature type="region of interest" description="Disordered" evidence="1">
    <location>
        <begin position="1"/>
        <end position="30"/>
    </location>
</feature>
<reference evidence="2 3" key="1">
    <citation type="journal article" date="2020" name="IScience">
        <title>Genome Sequencing of the Endangered Kingdonia uniflora (Circaeasteraceae, Ranunculales) Reveals Potential Mechanisms of Evolutionary Specialization.</title>
        <authorList>
            <person name="Sun Y."/>
            <person name="Deng T."/>
            <person name="Zhang A."/>
            <person name="Moore M.J."/>
            <person name="Landis J.B."/>
            <person name="Lin N."/>
            <person name="Zhang H."/>
            <person name="Zhang X."/>
            <person name="Huang J."/>
            <person name="Zhang X."/>
            <person name="Sun H."/>
            <person name="Wang H."/>
        </authorList>
    </citation>
    <scope>NUCLEOTIDE SEQUENCE [LARGE SCALE GENOMIC DNA]</scope>
    <source>
        <strain evidence="2">TB1705</strain>
        <tissue evidence="2">Leaf</tissue>
    </source>
</reference>
<evidence type="ECO:0000256" key="1">
    <source>
        <dbReference type="SAM" id="MobiDB-lite"/>
    </source>
</evidence>
<sequence>MEVLVEPEWSKVIGDESPTRATNERTSSVGSGTPDCTIDFVFVDTRMKDVHNHQLVSPRNHHRMKINRFIPEAAKNLTETFELHNISVFPNTKHRRCLWHIIHKFSEKIRRVYRDPSTFKTDIDSIIHNTYDPAEFDRRWNEIMKKHNLDDNN</sequence>
<dbReference type="PANTHER" id="PTHR47718">
    <property type="entry name" value="OS01G0519700 PROTEIN"/>
    <property type="match status" value="1"/>
</dbReference>
<proteinExistence type="predicted"/>
<accession>A0A7J7MBS2</accession>
<dbReference type="EMBL" id="JACGCM010001644">
    <property type="protein sequence ID" value="KAF6152234.1"/>
    <property type="molecule type" value="Genomic_DNA"/>
</dbReference>
<evidence type="ECO:0008006" key="4">
    <source>
        <dbReference type="Google" id="ProtNLM"/>
    </source>
</evidence>
<gene>
    <name evidence="2" type="ORF">GIB67_005888</name>
</gene>
<dbReference type="PANTHER" id="PTHR47718:SF13">
    <property type="entry name" value="OS09G0290500 PROTEIN"/>
    <property type="match status" value="1"/>
</dbReference>
<dbReference type="OrthoDB" id="747268at2759"/>